<feature type="region of interest" description="Disordered" evidence="1">
    <location>
        <begin position="25"/>
        <end position="68"/>
    </location>
</feature>
<accession>A0A1F6AYE7</accession>
<dbReference type="AlphaFoldDB" id="A0A1F6AYE7"/>
<evidence type="ECO:0000313" key="2">
    <source>
        <dbReference type="EMBL" id="OGG29347.1"/>
    </source>
</evidence>
<sequence>MVIFLPSTFSEIGRSWAQAWRQALEGDPERSLGSRCGVADEEPQESVAQTPPEGDLGAHSTGRREAIG</sequence>
<comment type="caution">
    <text evidence="2">The sequence shown here is derived from an EMBL/GenBank/DDBJ whole genome shotgun (WGS) entry which is preliminary data.</text>
</comment>
<protein>
    <submittedName>
        <fullName evidence="2">Uncharacterized protein</fullName>
    </submittedName>
</protein>
<evidence type="ECO:0000256" key="1">
    <source>
        <dbReference type="SAM" id="MobiDB-lite"/>
    </source>
</evidence>
<reference evidence="2 3" key="1">
    <citation type="journal article" date="2016" name="Nat. Commun.">
        <title>Thousands of microbial genomes shed light on interconnected biogeochemical processes in an aquifer system.</title>
        <authorList>
            <person name="Anantharaman K."/>
            <person name="Brown C.T."/>
            <person name="Hug L.A."/>
            <person name="Sharon I."/>
            <person name="Castelle C.J."/>
            <person name="Probst A.J."/>
            <person name="Thomas B.C."/>
            <person name="Singh A."/>
            <person name="Wilkins M.J."/>
            <person name="Karaoz U."/>
            <person name="Brodie E.L."/>
            <person name="Williams K.H."/>
            <person name="Hubbard S.S."/>
            <person name="Banfield J.F."/>
        </authorList>
    </citation>
    <scope>NUCLEOTIDE SEQUENCE [LARGE SCALE GENOMIC DNA]</scope>
</reference>
<dbReference type="EMBL" id="MFJZ01000048">
    <property type="protein sequence ID" value="OGG29347.1"/>
    <property type="molecule type" value="Genomic_DNA"/>
</dbReference>
<evidence type="ECO:0000313" key="3">
    <source>
        <dbReference type="Proteomes" id="UP000176409"/>
    </source>
</evidence>
<name>A0A1F6AYE7_9BACT</name>
<proteinExistence type="predicted"/>
<dbReference type="Proteomes" id="UP000176409">
    <property type="component" value="Unassembled WGS sequence"/>
</dbReference>
<gene>
    <name evidence="2" type="ORF">A2973_02365</name>
</gene>
<organism evidence="2 3">
    <name type="scientific">Candidatus Gottesmanbacteria bacterium RIFCSPLOWO2_01_FULL_49_10</name>
    <dbReference type="NCBI Taxonomy" id="1798396"/>
    <lineage>
        <taxon>Bacteria</taxon>
        <taxon>Candidatus Gottesmaniibacteriota</taxon>
    </lineage>
</organism>